<evidence type="ECO:0008006" key="3">
    <source>
        <dbReference type="Google" id="ProtNLM"/>
    </source>
</evidence>
<sequence>MSKSSSVARGCKGMQRLIRYAASQGWEVQRTSGGHLRFSKPGCAPVFTSFTTKDRRAELNARSQLRRAEWQQRCRHDE</sequence>
<evidence type="ECO:0000313" key="1">
    <source>
        <dbReference type="EMBL" id="SDJ47021.1"/>
    </source>
</evidence>
<reference evidence="1 2" key="1">
    <citation type="submission" date="2016-10" db="EMBL/GenBank/DDBJ databases">
        <authorList>
            <person name="de Groot N.N."/>
        </authorList>
    </citation>
    <scope>NUCLEOTIDE SEQUENCE [LARGE SCALE GENOMIC DNA]</scope>
    <source>
        <strain evidence="1 2">CGMCC 1.6133</strain>
    </source>
</reference>
<organism evidence="1 2">
    <name type="scientific">Billgrantia gudaonensis</name>
    <dbReference type="NCBI Taxonomy" id="376427"/>
    <lineage>
        <taxon>Bacteria</taxon>
        <taxon>Pseudomonadati</taxon>
        <taxon>Pseudomonadota</taxon>
        <taxon>Gammaproteobacteria</taxon>
        <taxon>Oceanospirillales</taxon>
        <taxon>Halomonadaceae</taxon>
        <taxon>Billgrantia</taxon>
    </lineage>
</organism>
<dbReference type="STRING" id="376427.SAMN04487954_10518"/>
<dbReference type="RefSeq" id="WP_089684756.1">
    <property type="nucleotide sequence ID" value="NZ_FNES01000005.1"/>
</dbReference>
<dbReference type="AlphaFoldDB" id="A0A1G8TZU0"/>
<protein>
    <recommendedName>
        <fullName evidence="3">Type II toxin-antitoxin system HicA family toxin</fullName>
    </recommendedName>
</protein>
<gene>
    <name evidence="1" type="ORF">SAMN04487954_10518</name>
</gene>
<proteinExistence type="predicted"/>
<accession>A0A1G8TZU0</accession>
<dbReference type="SUPFAM" id="SSF54786">
    <property type="entry name" value="YcfA/nrd intein domain"/>
    <property type="match status" value="1"/>
</dbReference>
<dbReference type="Proteomes" id="UP000198525">
    <property type="component" value="Unassembled WGS sequence"/>
</dbReference>
<evidence type="ECO:0000313" key="2">
    <source>
        <dbReference type="Proteomes" id="UP000198525"/>
    </source>
</evidence>
<keyword evidence="2" id="KW-1185">Reference proteome</keyword>
<dbReference type="EMBL" id="FNES01000005">
    <property type="protein sequence ID" value="SDJ47021.1"/>
    <property type="molecule type" value="Genomic_DNA"/>
</dbReference>
<dbReference type="OrthoDB" id="8527745at2"/>
<name>A0A1G8TZU0_9GAMM</name>